<protein>
    <submittedName>
        <fullName evidence="2">Tight adherence protein F</fullName>
    </submittedName>
</protein>
<keyword evidence="3" id="KW-1185">Reference proteome</keyword>
<dbReference type="RefSeq" id="WP_244165584.1">
    <property type="nucleotide sequence ID" value="NZ_FWWV01000001.1"/>
</dbReference>
<keyword evidence="1" id="KW-1133">Transmembrane helix</keyword>
<proteinExistence type="predicted"/>
<evidence type="ECO:0000256" key="1">
    <source>
        <dbReference type="SAM" id="Phobius"/>
    </source>
</evidence>
<feature type="transmembrane region" description="Helical" evidence="1">
    <location>
        <begin position="20"/>
        <end position="40"/>
    </location>
</feature>
<name>A0A1W1UCZ6_9PAST</name>
<accession>A0A1W1UCZ6</accession>
<dbReference type="InterPro" id="IPR031582">
    <property type="entry name" value="TadF"/>
</dbReference>
<dbReference type="Proteomes" id="UP000192408">
    <property type="component" value="Unassembled WGS sequence"/>
</dbReference>
<reference evidence="3" key="1">
    <citation type="submission" date="2017-04" db="EMBL/GenBank/DDBJ databases">
        <authorList>
            <person name="Varghese N."/>
            <person name="Submissions S."/>
        </authorList>
    </citation>
    <scope>NUCLEOTIDE SEQUENCE [LARGE SCALE GENOMIC DNA]</scope>
    <source>
        <strain evidence="3">DSM 23072</strain>
    </source>
</reference>
<organism evidence="2 3">
    <name type="scientific">Pasteurella testudinis DSM 23072</name>
    <dbReference type="NCBI Taxonomy" id="1122938"/>
    <lineage>
        <taxon>Bacteria</taxon>
        <taxon>Pseudomonadati</taxon>
        <taxon>Pseudomonadota</taxon>
        <taxon>Gammaproteobacteria</taxon>
        <taxon>Pasteurellales</taxon>
        <taxon>Pasteurellaceae</taxon>
        <taxon>Pasteurella</taxon>
    </lineage>
</organism>
<dbReference type="STRING" id="1122938.SAMN05660772_00278"/>
<dbReference type="EMBL" id="FWWV01000001">
    <property type="protein sequence ID" value="SMB78975.1"/>
    <property type="molecule type" value="Genomic_DNA"/>
</dbReference>
<gene>
    <name evidence="2" type="ORF">SAMN05660772_00278</name>
</gene>
<keyword evidence="1" id="KW-0472">Membrane</keyword>
<evidence type="ECO:0000313" key="3">
    <source>
        <dbReference type="Proteomes" id="UP000192408"/>
    </source>
</evidence>
<dbReference type="Pfam" id="PF16964">
    <property type="entry name" value="TadF"/>
    <property type="match status" value="1"/>
</dbReference>
<sequence>MHRFKHHFFNDNRGSVSIEFIFASMFLLIIFAFMVDLVVLRSTMGKLDRTSNSLVNILRERTQFYSGNAEINSEDVVNFKKLAGLMINSDRAIGVYLERWGEEQNGKMAIGDPNCRPAVSLRERANLSPRSEISNTRRIPLYQVTLCTETHSLFRAMIMDKENRVTEGIRSSSLAVSR</sequence>
<dbReference type="AlphaFoldDB" id="A0A1W1UCZ6"/>
<keyword evidence="1" id="KW-0812">Transmembrane</keyword>
<evidence type="ECO:0000313" key="2">
    <source>
        <dbReference type="EMBL" id="SMB78975.1"/>
    </source>
</evidence>